<dbReference type="AlphaFoldDB" id="A0A2X3DI25"/>
<evidence type="ECO:0000313" key="9">
    <source>
        <dbReference type="EMBL" id="SQB99079.1"/>
    </source>
</evidence>
<protein>
    <submittedName>
        <fullName evidence="9">Branched-chain amino acid transporter</fullName>
    </submittedName>
</protein>
<keyword evidence="6 8" id="KW-1133">Transmembrane helix</keyword>
<keyword evidence="4" id="KW-1003">Cell membrane</keyword>
<dbReference type="GO" id="GO:1903785">
    <property type="term" value="P:L-valine transmembrane transport"/>
    <property type="evidence" value="ECO:0007669"/>
    <property type="project" value="TreeGrafter"/>
</dbReference>
<evidence type="ECO:0000256" key="2">
    <source>
        <dbReference type="ARBA" id="ARBA00010735"/>
    </source>
</evidence>
<dbReference type="RefSeq" id="WP_023948547.1">
    <property type="nucleotide sequence ID" value="NZ_JAERIV010000002.1"/>
</dbReference>
<feature type="transmembrane region" description="Helical" evidence="8">
    <location>
        <begin position="162"/>
        <end position="183"/>
    </location>
</feature>
<dbReference type="Pfam" id="PF03591">
    <property type="entry name" value="AzlC"/>
    <property type="match status" value="1"/>
</dbReference>
<evidence type="ECO:0000256" key="5">
    <source>
        <dbReference type="ARBA" id="ARBA00022692"/>
    </source>
</evidence>
<accession>A0A2X3DI25</accession>
<evidence type="ECO:0000313" key="10">
    <source>
        <dbReference type="Proteomes" id="UP000250166"/>
    </source>
</evidence>
<evidence type="ECO:0000256" key="7">
    <source>
        <dbReference type="ARBA" id="ARBA00023136"/>
    </source>
</evidence>
<evidence type="ECO:0000256" key="6">
    <source>
        <dbReference type="ARBA" id="ARBA00022989"/>
    </source>
</evidence>
<feature type="transmembrane region" description="Helical" evidence="8">
    <location>
        <begin position="195"/>
        <end position="228"/>
    </location>
</feature>
<feature type="transmembrane region" description="Helical" evidence="8">
    <location>
        <begin position="135"/>
        <end position="155"/>
    </location>
</feature>
<reference evidence="9 10" key="1">
    <citation type="submission" date="2018-06" db="EMBL/GenBank/DDBJ databases">
        <authorList>
            <consortium name="Pathogen Informatics"/>
            <person name="Doyle S."/>
        </authorList>
    </citation>
    <scope>NUCLEOTIDE SEQUENCE [LARGE SCALE GENOMIC DNA]</scope>
    <source>
        <strain evidence="9 10">NCTC13102</strain>
    </source>
</reference>
<proteinExistence type="inferred from homology"/>
<name>A0A2X3DI25_9HELI</name>
<evidence type="ECO:0000256" key="8">
    <source>
        <dbReference type="SAM" id="Phobius"/>
    </source>
</evidence>
<dbReference type="GO" id="GO:0005886">
    <property type="term" value="C:plasma membrane"/>
    <property type="evidence" value="ECO:0007669"/>
    <property type="project" value="UniProtKB-SubCell"/>
</dbReference>
<keyword evidence="5 8" id="KW-0812">Transmembrane</keyword>
<feature type="transmembrane region" description="Helical" evidence="8">
    <location>
        <begin position="55"/>
        <end position="84"/>
    </location>
</feature>
<keyword evidence="3" id="KW-0813">Transport</keyword>
<dbReference type="InterPro" id="IPR011606">
    <property type="entry name" value="Brnchd-chn_aa_trnsp_permease"/>
</dbReference>
<keyword evidence="7 8" id="KW-0472">Membrane</keyword>
<gene>
    <name evidence="9" type="primary">ygaZ</name>
    <name evidence="9" type="ORF">NCTC13102_01553</name>
</gene>
<organism evidence="9 10">
    <name type="scientific">Helicobacter fennelliae</name>
    <dbReference type="NCBI Taxonomy" id="215"/>
    <lineage>
        <taxon>Bacteria</taxon>
        <taxon>Pseudomonadati</taxon>
        <taxon>Campylobacterota</taxon>
        <taxon>Epsilonproteobacteria</taxon>
        <taxon>Campylobacterales</taxon>
        <taxon>Helicobacteraceae</taxon>
        <taxon>Helicobacter</taxon>
    </lineage>
</organism>
<sequence>MQKNKDTIHIISCAFKDAFPHTLPILAGYVLMGATFGILLQKAGFGVEWALFMSIFLYAGAMQFMCVGLLASGAGLFDSFVLALMINSRQIFYAISMLGVFGCMGKKRFYLIFSLTDETFALLHSKTPKNGVDSGWFMFFISFLNQIYWVMGCVLGSLLGGFVAFDVSGVEFVMSAIFVVIFIDQWRQNKNHTAAFVGMIVSVVCLLIFGKNMFLLPALFGICIVLFVCKRHAKI</sequence>
<comment type="subcellular location">
    <subcellularLocation>
        <location evidence="1">Cell membrane</location>
        <topology evidence="1">Multi-pass membrane protein</topology>
    </subcellularLocation>
</comment>
<dbReference type="PANTHER" id="PTHR34979:SF1">
    <property type="entry name" value="INNER MEMBRANE PROTEIN YGAZ"/>
    <property type="match status" value="1"/>
</dbReference>
<evidence type="ECO:0000256" key="4">
    <source>
        <dbReference type="ARBA" id="ARBA00022475"/>
    </source>
</evidence>
<feature type="transmembrane region" description="Helical" evidence="8">
    <location>
        <begin position="91"/>
        <end position="115"/>
    </location>
</feature>
<comment type="similarity">
    <text evidence="2">Belongs to the AzlC family.</text>
</comment>
<dbReference type="Proteomes" id="UP000250166">
    <property type="component" value="Unassembled WGS sequence"/>
</dbReference>
<dbReference type="PANTHER" id="PTHR34979">
    <property type="entry name" value="INNER MEMBRANE PROTEIN YGAZ"/>
    <property type="match status" value="1"/>
</dbReference>
<evidence type="ECO:0000256" key="1">
    <source>
        <dbReference type="ARBA" id="ARBA00004651"/>
    </source>
</evidence>
<feature type="transmembrane region" description="Helical" evidence="8">
    <location>
        <begin position="21"/>
        <end position="40"/>
    </location>
</feature>
<evidence type="ECO:0000256" key="3">
    <source>
        <dbReference type="ARBA" id="ARBA00022448"/>
    </source>
</evidence>
<dbReference type="EMBL" id="UAWL01000006">
    <property type="protein sequence ID" value="SQB99079.1"/>
    <property type="molecule type" value="Genomic_DNA"/>
</dbReference>